<keyword evidence="6" id="KW-0224">Dipeptidase</keyword>
<name>A0A2C6JZJ6_9APIC</name>
<dbReference type="GO" id="GO:0070006">
    <property type="term" value="F:metalloaminopeptidase activity"/>
    <property type="evidence" value="ECO:0007669"/>
    <property type="project" value="InterPro"/>
</dbReference>
<dbReference type="EC" id="3.4.13.9" evidence="10"/>
<proteinExistence type="inferred from homology"/>
<dbReference type="CDD" id="cd01087">
    <property type="entry name" value="Prolidase"/>
    <property type="match status" value="1"/>
</dbReference>
<keyword evidence="3" id="KW-0645">Protease</keyword>
<dbReference type="RefSeq" id="XP_067921260.1">
    <property type="nucleotide sequence ID" value="XM_068066776.1"/>
</dbReference>
<evidence type="ECO:0000256" key="8">
    <source>
        <dbReference type="ARBA" id="ARBA00023211"/>
    </source>
</evidence>
<keyword evidence="7" id="KW-0482">Metalloprotease</keyword>
<dbReference type="VEuPathDB" id="ToxoDB:CSUI_006622"/>
<comment type="caution">
    <text evidence="17">The sequence shown here is derived from an EMBL/GenBank/DDBJ whole genome shotgun (WGS) entry which is preliminary data.</text>
</comment>
<dbReference type="SMART" id="SM01011">
    <property type="entry name" value="AMP_N"/>
    <property type="match status" value="1"/>
</dbReference>
<organism evidence="17 18">
    <name type="scientific">Cystoisospora suis</name>
    <dbReference type="NCBI Taxonomy" id="483139"/>
    <lineage>
        <taxon>Eukaryota</taxon>
        <taxon>Sar</taxon>
        <taxon>Alveolata</taxon>
        <taxon>Apicomplexa</taxon>
        <taxon>Conoidasida</taxon>
        <taxon>Coccidia</taxon>
        <taxon>Eucoccidiorida</taxon>
        <taxon>Eimeriorina</taxon>
        <taxon>Sarcocystidae</taxon>
        <taxon>Cystoisospora</taxon>
    </lineage>
</organism>
<evidence type="ECO:0000313" key="18">
    <source>
        <dbReference type="Proteomes" id="UP000221165"/>
    </source>
</evidence>
<evidence type="ECO:0000256" key="13">
    <source>
        <dbReference type="ARBA" id="ARBA00044284"/>
    </source>
</evidence>
<dbReference type="Gene3D" id="3.90.230.10">
    <property type="entry name" value="Creatinase/methionine aminopeptidase superfamily"/>
    <property type="match status" value="1"/>
</dbReference>
<evidence type="ECO:0000259" key="16">
    <source>
        <dbReference type="SMART" id="SM01011"/>
    </source>
</evidence>
<dbReference type="Pfam" id="PF05195">
    <property type="entry name" value="AMP_N"/>
    <property type="match status" value="1"/>
</dbReference>
<evidence type="ECO:0000256" key="9">
    <source>
        <dbReference type="ARBA" id="ARBA00043990"/>
    </source>
</evidence>
<dbReference type="InterPro" id="IPR052433">
    <property type="entry name" value="X-Pro_dipept-like"/>
</dbReference>
<keyword evidence="18" id="KW-1185">Reference proteome</keyword>
<feature type="domain" description="Aminopeptidase P N-terminal" evidence="16">
    <location>
        <begin position="115"/>
        <end position="262"/>
    </location>
</feature>
<sequence>MPTPTPCSAVSELQSKMAAPVSFSAYGCQQRAENGILPSVLPPFKFSSPDDTPPSLPQVLQEILHPSRSARQSPSCSTSGKGESKPWLHWPVSFDAVRQSDPQRQLHAYLTSRKALAARTHQVRERVFKAAEAAGLMSGDATAAFFQGGTSDDWSFYSSDCNKTVFRQEQFFHYLFGVNEPDLYGLLDLKRREAILFFPWTSPDYQRFMGPLQQPENYVQAYGIEKAVVYKADMAEIKRELKASDRGITRVLVLRGQNSDSDRLLTPPAITGELGISHVDDSVLYDLLVECRVHKTPLEQDHLRAACLLSSQAHVFVMQHVREGMVEGQAEALFKAFAHYAGGARHVAYDCICCAGPHGAILHYGHAGRPNDGVIKSADMLLFDMGGEYAGYSTDITVSFPVSGCFTPEQRTVYEAVLRAQQAVEASMRPGVSWCDMHRLAEKTILERLIEAGVLKGPIEACMDAQLGSVFMPHGLGHLLGVDTHDVGGFTKGFPRREEPGLRYLRTTRVLEEDMVITVEPGCYFVPFLIDKALNDEKQKSLINEEKLSAYLNFGGVRLEDVVLLTRDGILNFTVVPRLIEDVEALLSREGCEHTT</sequence>
<keyword evidence="5" id="KW-0378">Hydrolase</keyword>
<dbReference type="GO" id="GO:0102009">
    <property type="term" value="F:proline dipeptidase activity"/>
    <property type="evidence" value="ECO:0007669"/>
    <property type="project" value="UniProtKB-EC"/>
</dbReference>
<dbReference type="PANTHER" id="PTHR48480">
    <property type="match status" value="1"/>
</dbReference>
<comment type="cofactor">
    <cofactor evidence="1">
        <name>Mn(2+)</name>
        <dbReference type="ChEBI" id="CHEBI:29035"/>
    </cofactor>
</comment>
<comment type="subunit">
    <text evidence="2">Homodimer.</text>
</comment>
<dbReference type="SUPFAM" id="SSF55920">
    <property type="entry name" value="Creatinase/aminopeptidase"/>
    <property type="match status" value="1"/>
</dbReference>
<evidence type="ECO:0000256" key="2">
    <source>
        <dbReference type="ARBA" id="ARBA00011738"/>
    </source>
</evidence>
<evidence type="ECO:0000256" key="1">
    <source>
        <dbReference type="ARBA" id="ARBA00001936"/>
    </source>
</evidence>
<evidence type="ECO:0000256" key="4">
    <source>
        <dbReference type="ARBA" id="ARBA00022723"/>
    </source>
</evidence>
<dbReference type="GeneID" id="94429987"/>
<keyword evidence="8" id="KW-0464">Manganese</keyword>
<dbReference type="InterPro" id="IPR036005">
    <property type="entry name" value="Creatinase/aminopeptidase-like"/>
</dbReference>
<comment type="catalytic activity">
    <reaction evidence="15">
        <text>Xaa-L-Pro dipeptide + H2O = an L-alpha-amino acid + L-proline</text>
        <dbReference type="Rhea" id="RHEA:76407"/>
        <dbReference type="ChEBI" id="CHEBI:15377"/>
        <dbReference type="ChEBI" id="CHEBI:59869"/>
        <dbReference type="ChEBI" id="CHEBI:60039"/>
        <dbReference type="ChEBI" id="CHEBI:195196"/>
        <dbReference type="EC" id="3.4.13.9"/>
    </reaction>
</comment>
<evidence type="ECO:0000256" key="14">
    <source>
        <dbReference type="ARBA" id="ARBA00044351"/>
    </source>
</evidence>
<dbReference type="SUPFAM" id="SSF53092">
    <property type="entry name" value="Creatinase/prolidase N-terminal domain"/>
    <property type="match status" value="1"/>
</dbReference>
<evidence type="ECO:0000256" key="6">
    <source>
        <dbReference type="ARBA" id="ARBA00022997"/>
    </source>
</evidence>
<protein>
    <recommendedName>
        <fullName evidence="11">Xaa-Pro dipeptidase</fullName>
        <ecNumber evidence="10">3.4.13.9</ecNumber>
    </recommendedName>
    <alternativeName>
        <fullName evidence="14">Imidodipeptidase</fullName>
    </alternativeName>
    <alternativeName>
        <fullName evidence="12">Peptidase D</fullName>
    </alternativeName>
    <alternativeName>
        <fullName evidence="13">Proline dipeptidase</fullName>
    </alternativeName>
</protein>
<comment type="similarity">
    <text evidence="9">Belongs to the peptidase M24B family. Eukaryotic-type prolidase subfamily.</text>
</comment>
<dbReference type="AlphaFoldDB" id="A0A2C6JZJ6"/>
<evidence type="ECO:0000256" key="3">
    <source>
        <dbReference type="ARBA" id="ARBA00022670"/>
    </source>
</evidence>
<dbReference type="Proteomes" id="UP000221165">
    <property type="component" value="Unassembled WGS sequence"/>
</dbReference>
<gene>
    <name evidence="17" type="ORF">CSUI_006622</name>
</gene>
<accession>A0A2C6JZJ6</accession>
<evidence type="ECO:0000256" key="11">
    <source>
        <dbReference type="ARBA" id="ARBA00044141"/>
    </source>
</evidence>
<dbReference type="Gene3D" id="3.40.350.10">
    <property type="entry name" value="Creatinase/prolidase N-terminal domain"/>
    <property type="match status" value="1"/>
</dbReference>
<dbReference type="PANTHER" id="PTHR48480:SF2">
    <property type="entry name" value="PEPTIDASE D"/>
    <property type="match status" value="1"/>
</dbReference>
<dbReference type="EMBL" id="MIGC01003365">
    <property type="protein sequence ID" value="PHJ19561.1"/>
    <property type="molecule type" value="Genomic_DNA"/>
</dbReference>
<dbReference type="GO" id="GO:0030145">
    <property type="term" value="F:manganese ion binding"/>
    <property type="evidence" value="ECO:0007669"/>
    <property type="project" value="InterPro"/>
</dbReference>
<evidence type="ECO:0000256" key="12">
    <source>
        <dbReference type="ARBA" id="ARBA00044252"/>
    </source>
</evidence>
<dbReference type="GO" id="GO:0006508">
    <property type="term" value="P:proteolysis"/>
    <property type="evidence" value="ECO:0007669"/>
    <property type="project" value="UniProtKB-KW"/>
</dbReference>
<reference evidence="17 18" key="1">
    <citation type="journal article" date="2017" name="Int. J. Parasitol.">
        <title>The genome of the protozoan parasite Cystoisospora suis and a reverse vaccinology approach to identify vaccine candidates.</title>
        <authorList>
            <person name="Palmieri N."/>
            <person name="Shrestha A."/>
            <person name="Ruttkowski B."/>
            <person name="Beck T."/>
            <person name="Vogl C."/>
            <person name="Tomley F."/>
            <person name="Blake D.P."/>
            <person name="Joachim A."/>
        </authorList>
    </citation>
    <scope>NUCLEOTIDE SEQUENCE [LARGE SCALE GENOMIC DNA]</scope>
    <source>
        <strain evidence="17 18">Wien I</strain>
    </source>
</reference>
<dbReference type="InterPro" id="IPR007865">
    <property type="entry name" value="Aminopep_P_N"/>
</dbReference>
<keyword evidence="4" id="KW-0479">Metal-binding</keyword>
<evidence type="ECO:0000313" key="17">
    <source>
        <dbReference type="EMBL" id="PHJ19561.1"/>
    </source>
</evidence>
<evidence type="ECO:0000256" key="5">
    <source>
        <dbReference type="ARBA" id="ARBA00022801"/>
    </source>
</evidence>
<dbReference type="Pfam" id="PF00557">
    <property type="entry name" value="Peptidase_M24"/>
    <property type="match status" value="1"/>
</dbReference>
<evidence type="ECO:0000256" key="7">
    <source>
        <dbReference type="ARBA" id="ARBA00023049"/>
    </source>
</evidence>
<evidence type="ECO:0000256" key="15">
    <source>
        <dbReference type="ARBA" id="ARBA00048994"/>
    </source>
</evidence>
<dbReference type="InterPro" id="IPR000994">
    <property type="entry name" value="Pept_M24"/>
</dbReference>
<dbReference type="OrthoDB" id="10261878at2759"/>
<evidence type="ECO:0000256" key="10">
    <source>
        <dbReference type="ARBA" id="ARBA00044051"/>
    </source>
</evidence>
<dbReference type="InterPro" id="IPR029149">
    <property type="entry name" value="Creatin/AminoP/Spt16_N"/>
</dbReference>